<feature type="compositionally biased region" description="Basic and acidic residues" evidence="4">
    <location>
        <begin position="1"/>
        <end position="33"/>
    </location>
</feature>
<feature type="compositionally biased region" description="Polar residues" evidence="4">
    <location>
        <begin position="101"/>
        <end position="117"/>
    </location>
</feature>
<dbReference type="Proteomes" id="UP000821866">
    <property type="component" value="Chromosome 8"/>
</dbReference>
<keyword evidence="2" id="KW-0689">Ribosomal protein</keyword>
<proteinExistence type="inferred from homology"/>
<dbReference type="InterPro" id="IPR005822">
    <property type="entry name" value="Ribosomal_uL13"/>
</dbReference>
<feature type="compositionally biased region" description="Basic and acidic residues" evidence="4">
    <location>
        <begin position="49"/>
        <end position="60"/>
    </location>
</feature>
<reference evidence="5" key="1">
    <citation type="journal article" date="2020" name="Cell">
        <title>Large-Scale Comparative Analyses of Tick Genomes Elucidate Their Genetic Diversity and Vector Capacities.</title>
        <authorList>
            <consortium name="Tick Genome and Microbiome Consortium (TIGMIC)"/>
            <person name="Jia N."/>
            <person name="Wang J."/>
            <person name="Shi W."/>
            <person name="Du L."/>
            <person name="Sun Y."/>
            <person name="Zhan W."/>
            <person name="Jiang J.F."/>
            <person name="Wang Q."/>
            <person name="Zhang B."/>
            <person name="Ji P."/>
            <person name="Bell-Sakyi L."/>
            <person name="Cui X.M."/>
            <person name="Yuan T.T."/>
            <person name="Jiang B.G."/>
            <person name="Yang W.F."/>
            <person name="Lam T.T."/>
            <person name="Chang Q.C."/>
            <person name="Ding S.J."/>
            <person name="Wang X.J."/>
            <person name="Zhu J.G."/>
            <person name="Ruan X.D."/>
            <person name="Zhao L."/>
            <person name="Wei J.T."/>
            <person name="Ye R.Z."/>
            <person name="Que T.C."/>
            <person name="Du C.H."/>
            <person name="Zhou Y.H."/>
            <person name="Cheng J.X."/>
            <person name="Dai P.F."/>
            <person name="Guo W.B."/>
            <person name="Han X.H."/>
            <person name="Huang E.J."/>
            <person name="Li L.F."/>
            <person name="Wei W."/>
            <person name="Gao Y.C."/>
            <person name="Liu J.Z."/>
            <person name="Shao H.Z."/>
            <person name="Wang X."/>
            <person name="Wang C.C."/>
            <person name="Yang T.C."/>
            <person name="Huo Q.B."/>
            <person name="Li W."/>
            <person name="Chen H.Y."/>
            <person name="Chen S.E."/>
            <person name="Zhou L.G."/>
            <person name="Ni X.B."/>
            <person name="Tian J.H."/>
            <person name="Sheng Y."/>
            <person name="Liu T."/>
            <person name="Pan Y.S."/>
            <person name="Xia L.Y."/>
            <person name="Li J."/>
            <person name="Zhao F."/>
            <person name="Cao W.C."/>
        </authorList>
    </citation>
    <scope>NUCLEOTIDE SEQUENCE</scope>
    <source>
        <strain evidence="5">Rmic-2018</strain>
    </source>
</reference>
<keyword evidence="6" id="KW-1185">Reference proteome</keyword>
<dbReference type="VEuPathDB" id="VectorBase:LOC119176424"/>
<reference evidence="5" key="2">
    <citation type="submission" date="2021-09" db="EMBL/GenBank/DDBJ databases">
        <authorList>
            <person name="Jia N."/>
            <person name="Wang J."/>
            <person name="Shi W."/>
            <person name="Du L."/>
            <person name="Sun Y."/>
            <person name="Zhan W."/>
            <person name="Jiang J."/>
            <person name="Wang Q."/>
            <person name="Zhang B."/>
            <person name="Ji P."/>
            <person name="Sakyi L.B."/>
            <person name="Cui X."/>
            <person name="Yuan T."/>
            <person name="Jiang B."/>
            <person name="Yang W."/>
            <person name="Lam T.T.-Y."/>
            <person name="Chang Q."/>
            <person name="Ding S."/>
            <person name="Wang X."/>
            <person name="Zhu J."/>
            <person name="Ruan X."/>
            <person name="Zhao L."/>
            <person name="Wei J."/>
            <person name="Que T."/>
            <person name="Du C."/>
            <person name="Cheng J."/>
            <person name="Dai P."/>
            <person name="Han X."/>
            <person name="Huang E."/>
            <person name="Gao Y."/>
            <person name="Liu J."/>
            <person name="Shao H."/>
            <person name="Ye R."/>
            <person name="Li L."/>
            <person name="Wei W."/>
            <person name="Wang X."/>
            <person name="Wang C."/>
            <person name="Huo Q."/>
            <person name="Li W."/>
            <person name="Guo W."/>
            <person name="Chen H."/>
            <person name="Chen S."/>
            <person name="Zhou L."/>
            <person name="Zhou L."/>
            <person name="Ni X."/>
            <person name="Tian J."/>
            <person name="Zhou Y."/>
            <person name="Sheng Y."/>
            <person name="Liu T."/>
            <person name="Pan Y."/>
            <person name="Xia L."/>
            <person name="Li J."/>
            <person name="Zhao F."/>
            <person name="Cao W."/>
        </authorList>
    </citation>
    <scope>NUCLEOTIDE SEQUENCE</scope>
    <source>
        <strain evidence="5">Rmic-2018</strain>
        <tissue evidence="5">Larvae</tissue>
    </source>
</reference>
<accession>A0A9J6DCC3</accession>
<dbReference type="InterPro" id="IPR036899">
    <property type="entry name" value="Ribosomal_uL13_sf"/>
</dbReference>
<protein>
    <submittedName>
        <fullName evidence="5">Uncharacterized protein</fullName>
    </submittedName>
</protein>
<dbReference type="GO" id="GO:1990904">
    <property type="term" value="C:ribonucleoprotein complex"/>
    <property type="evidence" value="ECO:0007669"/>
    <property type="project" value="UniProtKB-KW"/>
</dbReference>
<comment type="caution">
    <text evidence="5">The sequence shown here is derived from an EMBL/GenBank/DDBJ whole genome shotgun (WGS) entry which is preliminary data.</text>
</comment>
<evidence type="ECO:0000313" key="6">
    <source>
        <dbReference type="Proteomes" id="UP000821866"/>
    </source>
</evidence>
<evidence type="ECO:0000256" key="4">
    <source>
        <dbReference type="SAM" id="MobiDB-lite"/>
    </source>
</evidence>
<evidence type="ECO:0000256" key="1">
    <source>
        <dbReference type="ARBA" id="ARBA00006227"/>
    </source>
</evidence>
<name>A0A9J6DCC3_RHIMP</name>
<comment type="similarity">
    <text evidence="1">Belongs to the universal ribosomal protein uL13 family.</text>
</comment>
<evidence type="ECO:0000256" key="2">
    <source>
        <dbReference type="ARBA" id="ARBA00022980"/>
    </source>
</evidence>
<dbReference type="Gene3D" id="3.90.1180.10">
    <property type="entry name" value="Ribosomal protein L13"/>
    <property type="match status" value="1"/>
</dbReference>
<evidence type="ECO:0000256" key="3">
    <source>
        <dbReference type="ARBA" id="ARBA00023274"/>
    </source>
</evidence>
<dbReference type="SUPFAM" id="SSF52161">
    <property type="entry name" value="Ribosomal protein L13"/>
    <property type="match status" value="1"/>
</dbReference>
<gene>
    <name evidence="5" type="ORF">HPB51_019771</name>
</gene>
<organism evidence="5 6">
    <name type="scientific">Rhipicephalus microplus</name>
    <name type="common">Cattle tick</name>
    <name type="synonym">Boophilus microplus</name>
    <dbReference type="NCBI Taxonomy" id="6941"/>
    <lineage>
        <taxon>Eukaryota</taxon>
        <taxon>Metazoa</taxon>
        <taxon>Ecdysozoa</taxon>
        <taxon>Arthropoda</taxon>
        <taxon>Chelicerata</taxon>
        <taxon>Arachnida</taxon>
        <taxon>Acari</taxon>
        <taxon>Parasitiformes</taxon>
        <taxon>Ixodida</taxon>
        <taxon>Ixodoidea</taxon>
        <taxon>Ixodidae</taxon>
        <taxon>Rhipicephalinae</taxon>
        <taxon>Rhipicephalus</taxon>
        <taxon>Boophilus</taxon>
    </lineage>
</organism>
<dbReference type="GO" id="GO:0005840">
    <property type="term" value="C:ribosome"/>
    <property type="evidence" value="ECO:0007669"/>
    <property type="project" value="UniProtKB-KW"/>
</dbReference>
<dbReference type="GO" id="GO:0006412">
    <property type="term" value="P:translation"/>
    <property type="evidence" value="ECO:0007669"/>
    <property type="project" value="InterPro"/>
</dbReference>
<dbReference type="Pfam" id="PF00572">
    <property type="entry name" value="Ribosomal_L13"/>
    <property type="match status" value="1"/>
</dbReference>
<feature type="compositionally biased region" description="Low complexity" evidence="4">
    <location>
        <begin position="118"/>
        <end position="134"/>
    </location>
</feature>
<dbReference type="EMBL" id="JABSTU010000010">
    <property type="protein sequence ID" value="KAH8019478.1"/>
    <property type="molecule type" value="Genomic_DNA"/>
</dbReference>
<feature type="region of interest" description="Disordered" evidence="4">
    <location>
        <begin position="1"/>
        <end position="135"/>
    </location>
</feature>
<keyword evidence="3" id="KW-0687">Ribonucleoprotein</keyword>
<sequence length="316" mass="34366">MVERALEQLKKDNAAKEEQRGNGDSKPKEREEETNGGVTGSPEDNGGVSKERNSLPEPMDRSSFPPCAPTGGQHQTEASAVSKEEEDNDDEERGSGPPPATSQESLTEDTQQQASRGSTTAPTQQQQQQPPSTSWKVRTLQKAETLSLVAHSLILGFGCFVPLVLPPQISFEVTIVKSAEMISDVLQGKHKPIFSPTSDCGDHVVVTNCSEITMPWYECVVYQGMVHNGEGPTTEHETQRAPACAPDTRSRKDHGARPLQHFDWSLEGAKDPDALLGEVLQVDYSFGQAVLFAEMTLSLLQSSRIQTLLYPPVVAG</sequence>
<dbReference type="VEuPathDB" id="VectorBase:LOC119176423"/>
<dbReference type="GO" id="GO:0003735">
    <property type="term" value="F:structural constituent of ribosome"/>
    <property type="evidence" value="ECO:0007669"/>
    <property type="project" value="InterPro"/>
</dbReference>
<evidence type="ECO:0000313" key="5">
    <source>
        <dbReference type="EMBL" id="KAH8019478.1"/>
    </source>
</evidence>
<dbReference type="AlphaFoldDB" id="A0A9J6DCC3"/>